<dbReference type="Gene3D" id="1.10.510.10">
    <property type="entry name" value="Transferase(Phosphotransferase) domain 1"/>
    <property type="match status" value="1"/>
</dbReference>
<proteinExistence type="predicted"/>
<dbReference type="PANTHER" id="PTHR24362">
    <property type="entry name" value="SERINE/THREONINE-PROTEIN KINASE NEK"/>
    <property type="match status" value="1"/>
</dbReference>
<feature type="domain" description="Protein kinase" evidence="1">
    <location>
        <begin position="1"/>
        <end position="206"/>
    </location>
</feature>
<dbReference type="OrthoDB" id="1668230at2759"/>
<dbReference type="Pfam" id="PF00069">
    <property type="entry name" value="Pkinase"/>
    <property type="match status" value="1"/>
</dbReference>
<dbReference type="InterPro" id="IPR011009">
    <property type="entry name" value="Kinase-like_dom_sf"/>
</dbReference>
<dbReference type="GO" id="GO:0005524">
    <property type="term" value="F:ATP binding"/>
    <property type="evidence" value="ECO:0007669"/>
    <property type="project" value="InterPro"/>
</dbReference>
<accession>A0A507AY53</accession>
<evidence type="ECO:0000313" key="3">
    <source>
        <dbReference type="Proteomes" id="UP000319257"/>
    </source>
</evidence>
<evidence type="ECO:0000259" key="1">
    <source>
        <dbReference type="PROSITE" id="PS50011"/>
    </source>
</evidence>
<evidence type="ECO:0000313" key="2">
    <source>
        <dbReference type="EMBL" id="TPX14902.1"/>
    </source>
</evidence>
<reference evidence="2 3" key="1">
    <citation type="submission" date="2019-06" db="EMBL/GenBank/DDBJ databases">
        <title>Draft genome sequence of the filamentous fungus Phialemoniopsis curvata isolated from diesel fuel.</title>
        <authorList>
            <person name="Varaljay V.A."/>
            <person name="Lyon W.J."/>
            <person name="Crouch A.L."/>
            <person name="Drake C.E."/>
            <person name="Hollomon J.M."/>
            <person name="Nadeau L.J."/>
            <person name="Nunn H.S."/>
            <person name="Stevenson B.S."/>
            <person name="Bojanowski C.L."/>
            <person name="Crookes-Goodson W.J."/>
        </authorList>
    </citation>
    <scope>NUCLEOTIDE SEQUENCE [LARGE SCALE GENOMIC DNA]</scope>
    <source>
        <strain evidence="2 3">D216</strain>
    </source>
</reference>
<dbReference type="RefSeq" id="XP_030996613.1">
    <property type="nucleotide sequence ID" value="XM_031139486.1"/>
</dbReference>
<sequence>MSDDFVQVYEYHQYCPPGAQRVIASGFSPWIGEMDESTVFKYPLNPGGDRTRLELEHQILEIVGPHPRIIGLKRLSEAGLYLERTANGTLYSYLTDRTKSPPSIQQRLAWCREATEAVAHVHSKRVIHCDIQPTNLLLDENLHLKLSDFQGNVISEEGQVILEGGSAEPCRFFRPRPDPFDADFRTDLFALGCTIYFIMMGHCVFH</sequence>
<dbReference type="EMBL" id="SKBQ01000025">
    <property type="protein sequence ID" value="TPX14902.1"/>
    <property type="molecule type" value="Genomic_DNA"/>
</dbReference>
<dbReference type="Proteomes" id="UP000319257">
    <property type="component" value="Unassembled WGS sequence"/>
</dbReference>
<dbReference type="CDD" id="cd00180">
    <property type="entry name" value="PKc"/>
    <property type="match status" value="1"/>
</dbReference>
<dbReference type="InterPro" id="IPR000719">
    <property type="entry name" value="Prot_kinase_dom"/>
</dbReference>
<dbReference type="GeneID" id="41972458"/>
<name>A0A507AY53_9PEZI</name>
<dbReference type="SUPFAM" id="SSF56112">
    <property type="entry name" value="Protein kinase-like (PK-like)"/>
    <property type="match status" value="1"/>
</dbReference>
<dbReference type="GO" id="GO:0004672">
    <property type="term" value="F:protein kinase activity"/>
    <property type="evidence" value="ECO:0007669"/>
    <property type="project" value="InterPro"/>
</dbReference>
<keyword evidence="3" id="KW-1185">Reference proteome</keyword>
<organism evidence="2 3">
    <name type="scientific">Thyridium curvatum</name>
    <dbReference type="NCBI Taxonomy" id="1093900"/>
    <lineage>
        <taxon>Eukaryota</taxon>
        <taxon>Fungi</taxon>
        <taxon>Dikarya</taxon>
        <taxon>Ascomycota</taxon>
        <taxon>Pezizomycotina</taxon>
        <taxon>Sordariomycetes</taxon>
        <taxon>Sordariomycetidae</taxon>
        <taxon>Thyridiales</taxon>
        <taxon>Thyridiaceae</taxon>
        <taxon>Thyridium</taxon>
    </lineage>
</organism>
<comment type="caution">
    <text evidence="2">The sequence shown here is derived from an EMBL/GenBank/DDBJ whole genome shotgun (WGS) entry which is preliminary data.</text>
</comment>
<dbReference type="InParanoid" id="A0A507AY53"/>
<dbReference type="PANTHER" id="PTHR24362:SF309">
    <property type="entry name" value="PROTEIN KINASE DOMAIN-CONTAINING PROTEIN"/>
    <property type="match status" value="1"/>
</dbReference>
<dbReference type="STRING" id="1093900.A0A507AY53"/>
<dbReference type="PROSITE" id="PS50011">
    <property type="entry name" value="PROTEIN_KINASE_DOM"/>
    <property type="match status" value="1"/>
</dbReference>
<dbReference type="AlphaFoldDB" id="A0A507AY53"/>
<gene>
    <name evidence="2" type="ORF">E0L32_005011</name>
</gene>
<protein>
    <recommendedName>
        <fullName evidence="1">Protein kinase domain-containing protein</fullName>
    </recommendedName>
</protein>